<dbReference type="InterPro" id="IPR020904">
    <property type="entry name" value="Sc_DH/Rdtase_CS"/>
</dbReference>
<accession>A0ABQ9YX03</accession>
<dbReference type="InterPro" id="IPR036291">
    <property type="entry name" value="NAD(P)-bd_dom_sf"/>
</dbReference>
<keyword evidence="5" id="KW-1185">Reference proteome</keyword>
<dbReference type="Gene3D" id="3.40.50.720">
    <property type="entry name" value="NAD(P)-binding Rossmann-like Domain"/>
    <property type="match status" value="2"/>
</dbReference>
<keyword evidence="2" id="KW-0472">Membrane</keyword>
<proteinExistence type="predicted"/>
<dbReference type="InterPro" id="IPR057326">
    <property type="entry name" value="KR_dom"/>
</dbReference>
<evidence type="ECO:0000313" key="4">
    <source>
        <dbReference type="EMBL" id="KAK4004720.1"/>
    </source>
</evidence>
<feature type="domain" description="Ketoreductase" evidence="3">
    <location>
        <begin position="166"/>
        <end position="357"/>
    </location>
</feature>
<dbReference type="EMBL" id="JAOYFB010000001">
    <property type="protein sequence ID" value="KAK4004720.1"/>
    <property type="molecule type" value="Genomic_DNA"/>
</dbReference>
<dbReference type="PANTHER" id="PTHR44269">
    <property type="entry name" value="DEHYDROGENASE/REDUCTASE SDR FAMILY MEMBER 7-RELATED"/>
    <property type="match status" value="1"/>
</dbReference>
<evidence type="ECO:0000259" key="3">
    <source>
        <dbReference type="SMART" id="SM00822"/>
    </source>
</evidence>
<dbReference type="PRINTS" id="PR00080">
    <property type="entry name" value="SDRFAMILY"/>
</dbReference>
<keyword evidence="1" id="KW-0560">Oxidoreductase</keyword>
<keyword evidence="2" id="KW-1133">Transmembrane helix</keyword>
<gene>
    <name evidence="4" type="ORF">OUZ56_006446</name>
</gene>
<dbReference type="Pfam" id="PF00106">
    <property type="entry name" value="adh_short"/>
    <property type="match status" value="2"/>
</dbReference>
<dbReference type="PANTHER" id="PTHR44269:SF1">
    <property type="entry name" value="DEHYDROGENASE_REDUCTASE SDR FAMILY MEMBER 7"/>
    <property type="match status" value="1"/>
</dbReference>
<sequence length="767" mass="84952">MWPSALRVELIEIEHKQKRNVDLSSKSTCSTLLDLFTVRPCSDYLIVPNKVKIWFRFGFWFRNRFEEASRFPWIKNLVTPPRKGANANGNIVKKKCNKNDNWKLVFPETSPSVNSLLNFIPLAAYLLLAILSCFGLLLCLILFSDGDLTLMLKEKFGVPLDSVKGKVYWVVGASSGIGKELSYQLAAHGAKLAISARREIELEKVKAGCLAVGKKAGLVDSDVLILPLDVTEVESHQEHFDSVLRHFGKLDVLINNSGRSQKAEFQKIDLRVDKDLFNTNVFGLVNLSRVVLPYFLAKAQGHIVVTSSVAGKLGAAFSATYNATKHALHGYFETARSELYTKGISITMICPGMVYSDILSACATENPEEQLGGKIGEDEKRMKTERCAKLCAVAIVNQLDEVWISLNPVLFFLYVCQYAPSLGRSFLSRYGVRAAIKTRENEAHFLGYCEKSDGDLTLMLVERFGKRLSSVKGQVYWIVGASSGIGEYLAYELVANGAKVVLSGRRENELQKVKAQCLIIGKKAGLSETDILLLPVDVTKLELHQQYFDAVLKHFGTLDVLVNNAGRSQRAEWMNIDIRVDKDLFEGNVFGLLNLSRTVIPHFLAKKKGQIAVTSSVCGKVGAPCSASYNATKHALHGYFETLRAELTCRGILVTMLCPGPVFSDLLSACATDTYGQKLGSAMTKKDRRMSTERCARLCAIAIVNQLDEAWISINPVLLSLYVSQYAPSLFRSFNGRIGARVAMSLRDSRNDLVNSCKKDVQGEKSD</sequence>
<organism evidence="4 5">
    <name type="scientific">Daphnia magna</name>
    <dbReference type="NCBI Taxonomy" id="35525"/>
    <lineage>
        <taxon>Eukaryota</taxon>
        <taxon>Metazoa</taxon>
        <taxon>Ecdysozoa</taxon>
        <taxon>Arthropoda</taxon>
        <taxon>Crustacea</taxon>
        <taxon>Branchiopoda</taxon>
        <taxon>Diplostraca</taxon>
        <taxon>Cladocera</taxon>
        <taxon>Anomopoda</taxon>
        <taxon>Daphniidae</taxon>
        <taxon>Daphnia</taxon>
    </lineage>
</organism>
<evidence type="ECO:0000313" key="5">
    <source>
        <dbReference type="Proteomes" id="UP001234178"/>
    </source>
</evidence>
<evidence type="ECO:0000256" key="1">
    <source>
        <dbReference type="ARBA" id="ARBA00023002"/>
    </source>
</evidence>
<comment type="caution">
    <text evidence="4">The sequence shown here is derived from an EMBL/GenBank/DDBJ whole genome shotgun (WGS) entry which is preliminary data.</text>
</comment>
<reference evidence="4 5" key="1">
    <citation type="journal article" date="2023" name="Nucleic Acids Res.">
        <title>The hologenome of Daphnia magna reveals possible DNA methylation and microbiome-mediated evolution of the host genome.</title>
        <authorList>
            <person name="Chaturvedi A."/>
            <person name="Li X."/>
            <person name="Dhandapani V."/>
            <person name="Marshall H."/>
            <person name="Kissane S."/>
            <person name="Cuenca-Cambronero M."/>
            <person name="Asole G."/>
            <person name="Calvet F."/>
            <person name="Ruiz-Romero M."/>
            <person name="Marangio P."/>
            <person name="Guigo R."/>
            <person name="Rago D."/>
            <person name="Mirbahai L."/>
            <person name="Eastwood N."/>
            <person name="Colbourne J.K."/>
            <person name="Zhou J."/>
            <person name="Mallon E."/>
            <person name="Orsini L."/>
        </authorList>
    </citation>
    <scope>NUCLEOTIDE SEQUENCE [LARGE SCALE GENOMIC DNA]</scope>
    <source>
        <strain evidence="4">LRV0_1</strain>
    </source>
</reference>
<feature type="transmembrane region" description="Helical" evidence="2">
    <location>
        <begin position="122"/>
        <end position="143"/>
    </location>
</feature>
<dbReference type="SUPFAM" id="SSF51735">
    <property type="entry name" value="NAD(P)-binding Rossmann-fold domains"/>
    <property type="match status" value="2"/>
</dbReference>
<name>A0ABQ9YX03_9CRUS</name>
<dbReference type="InterPro" id="IPR053011">
    <property type="entry name" value="SDR_family_member_7"/>
</dbReference>
<protein>
    <recommendedName>
        <fullName evidence="3">Ketoreductase domain-containing protein</fullName>
    </recommendedName>
</protein>
<dbReference type="PRINTS" id="PR00081">
    <property type="entry name" value="GDHRDH"/>
</dbReference>
<dbReference type="Proteomes" id="UP001234178">
    <property type="component" value="Unassembled WGS sequence"/>
</dbReference>
<dbReference type="InterPro" id="IPR002347">
    <property type="entry name" value="SDR_fam"/>
</dbReference>
<keyword evidence="2" id="KW-0812">Transmembrane</keyword>
<evidence type="ECO:0000256" key="2">
    <source>
        <dbReference type="SAM" id="Phobius"/>
    </source>
</evidence>
<dbReference type="PROSITE" id="PS00061">
    <property type="entry name" value="ADH_SHORT"/>
    <property type="match status" value="2"/>
</dbReference>
<dbReference type="SMART" id="SM00822">
    <property type="entry name" value="PKS_KR"/>
    <property type="match status" value="1"/>
</dbReference>